<comment type="pathway">
    <text evidence="1 6">Cell wall biogenesis; peptidoglycan biosynthesis.</text>
</comment>
<evidence type="ECO:0000313" key="11">
    <source>
        <dbReference type="Proteomes" id="UP000216725"/>
    </source>
</evidence>
<evidence type="ECO:0000256" key="1">
    <source>
        <dbReference type="ARBA" id="ARBA00004752"/>
    </source>
</evidence>
<name>A0A261EX84_9BIFI</name>
<proteinExistence type="predicted"/>
<dbReference type="UniPathway" id="UPA00219"/>
<feature type="region of interest" description="Disordered" evidence="7">
    <location>
        <begin position="154"/>
        <end position="173"/>
    </location>
</feature>
<dbReference type="EMBL" id="MWWR01000008">
    <property type="protein sequence ID" value="OZG51464.1"/>
    <property type="molecule type" value="Genomic_DNA"/>
</dbReference>
<feature type="region of interest" description="Disordered" evidence="7">
    <location>
        <begin position="1"/>
        <end position="35"/>
    </location>
</feature>
<dbReference type="AlphaFoldDB" id="A0A261EX84"/>
<dbReference type="GO" id="GO:0071555">
    <property type="term" value="P:cell wall organization"/>
    <property type="evidence" value="ECO:0007669"/>
    <property type="project" value="UniProtKB-UniRule"/>
</dbReference>
<keyword evidence="8" id="KW-0472">Membrane</keyword>
<dbReference type="GO" id="GO:0018104">
    <property type="term" value="P:peptidoglycan-protein cross-linking"/>
    <property type="evidence" value="ECO:0007669"/>
    <property type="project" value="TreeGrafter"/>
</dbReference>
<keyword evidence="8" id="KW-1133">Transmembrane helix</keyword>
<dbReference type="GO" id="GO:0071972">
    <property type="term" value="F:peptidoglycan L,D-transpeptidase activity"/>
    <property type="evidence" value="ECO:0007669"/>
    <property type="project" value="TreeGrafter"/>
</dbReference>
<feature type="compositionally biased region" description="Low complexity" evidence="7">
    <location>
        <begin position="19"/>
        <end position="35"/>
    </location>
</feature>
<dbReference type="InterPro" id="IPR005490">
    <property type="entry name" value="LD_TPept_cat_dom"/>
</dbReference>
<reference evidence="10 11" key="1">
    <citation type="journal article" date="2017" name="BMC Genomics">
        <title>Comparative genomic and phylogenomic analyses of the Bifidobacteriaceae family.</title>
        <authorList>
            <person name="Lugli G.A."/>
            <person name="Milani C."/>
            <person name="Turroni F."/>
            <person name="Duranti S."/>
            <person name="Mancabelli L."/>
            <person name="Mangifesta M."/>
            <person name="Ferrario C."/>
            <person name="Modesto M."/>
            <person name="Mattarelli P."/>
            <person name="Jiri K."/>
            <person name="van Sinderen D."/>
            <person name="Ventura M."/>
        </authorList>
    </citation>
    <scope>NUCLEOTIDE SEQUENCE [LARGE SCALE GENOMIC DNA]</scope>
    <source>
        <strain evidence="10 11">DSM 24742</strain>
    </source>
</reference>
<dbReference type="CDD" id="cd16913">
    <property type="entry name" value="YkuD_like"/>
    <property type="match status" value="1"/>
</dbReference>
<dbReference type="InterPro" id="IPR038063">
    <property type="entry name" value="Transpep_catalytic_dom"/>
</dbReference>
<keyword evidence="11" id="KW-1185">Reference proteome</keyword>
<dbReference type="OrthoDB" id="3176960at2"/>
<evidence type="ECO:0000256" key="5">
    <source>
        <dbReference type="ARBA" id="ARBA00023316"/>
    </source>
</evidence>
<evidence type="ECO:0000256" key="4">
    <source>
        <dbReference type="ARBA" id="ARBA00022984"/>
    </source>
</evidence>
<accession>A0A261EX84</accession>
<evidence type="ECO:0000256" key="2">
    <source>
        <dbReference type="ARBA" id="ARBA00022679"/>
    </source>
</evidence>
<dbReference type="InterPro" id="IPR050979">
    <property type="entry name" value="LD-transpeptidase"/>
</dbReference>
<dbReference type="Proteomes" id="UP000216725">
    <property type="component" value="Unassembled WGS sequence"/>
</dbReference>
<dbReference type="GO" id="GO:0005576">
    <property type="term" value="C:extracellular region"/>
    <property type="evidence" value="ECO:0007669"/>
    <property type="project" value="TreeGrafter"/>
</dbReference>
<dbReference type="SUPFAM" id="SSF141523">
    <property type="entry name" value="L,D-transpeptidase catalytic domain-like"/>
    <property type="match status" value="1"/>
</dbReference>
<feature type="domain" description="L,D-TPase catalytic" evidence="9">
    <location>
        <begin position="531"/>
        <end position="670"/>
    </location>
</feature>
<evidence type="ECO:0000313" key="10">
    <source>
        <dbReference type="EMBL" id="OZG51464.1"/>
    </source>
</evidence>
<keyword evidence="5 6" id="KW-0961">Cell wall biogenesis/degradation</keyword>
<dbReference type="PROSITE" id="PS52029">
    <property type="entry name" value="LD_TPASE"/>
    <property type="match status" value="1"/>
</dbReference>
<organism evidence="10 11">
    <name type="scientific">Pseudoscardovia radai</name>
    <dbReference type="NCBI Taxonomy" id="987066"/>
    <lineage>
        <taxon>Bacteria</taxon>
        <taxon>Bacillati</taxon>
        <taxon>Actinomycetota</taxon>
        <taxon>Actinomycetes</taxon>
        <taxon>Bifidobacteriales</taxon>
        <taxon>Bifidobacteriaceae</taxon>
        <taxon>Pseudoscardovia</taxon>
    </lineage>
</organism>
<dbReference type="Gene3D" id="2.40.440.10">
    <property type="entry name" value="L,D-transpeptidase catalytic domain-like"/>
    <property type="match status" value="1"/>
</dbReference>
<evidence type="ECO:0000256" key="8">
    <source>
        <dbReference type="SAM" id="Phobius"/>
    </source>
</evidence>
<evidence type="ECO:0000259" key="9">
    <source>
        <dbReference type="PROSITE" id="PS52029"/>
    </source>
</evidence>
<keyword evidence="4 6" id="KW-0573">Peptidoglycan synthesis</keyword>
<evidence type="ECO:0000256" key="6">
    <source>
        <dbReference type="PROSITE-ProRule" id="PRU01373"/>
    </source>
</evidence>
<dbReference type="Pfam" id="PF03734">
    <property type="entry name" value="YkuD"/>
    <property type="match status" value="1"/>
</dbReference>
<evidence type="ECO:0000256" key="3">
    <source>
        <dbReference type="ARBA" id="ARBA00022960"/>
    </source>
</evidence>
<feature type="active site" description="Proton donor/acceptor" evidence="6">
    <location>
        <position position="623"/>
    </location>
</feature>
<dbReference type="RefSeq" id="WP_094660916.1">
    <property type="nucleotide sequence ID" value="NZ_MWWR01000008.1"/>
</dbReference>
<feature type="active site" description="Nucleophile" evidence="6">
    <location>
        <position position="646"/>
    </location>
</feature>
<keyword evidence="3 6" id="KW-0133">Cell shape</keyword>
<dbReference type="GO" id="GO:0008360">
    <property type="term" value="P:regulation of cell shape"/>
    <property type="evidence" value="ECO:0007669"/>
    <property type="project" value="UniProtKB-UniRule"/>
</dbReference>
<feature type="transmembrane region" description="Helical" evidence="8">
    <location>
        <begin position="184"/>
        <end position="204"/>
    </location>
</feature>
<sequence>MGDESNDFDFLAGSGAERNAAGQNAGGQDDAVRGGFDATYGAADAAGDAAGSAAAWQPAPRFVADDSADYAGSQPLDGAYAVPGRSASPDAETQVLGNVYAGADVPAQNAVSFDSISDQTYTVPRAESSYSVADSAAPAAGFATAAATASSDAASTRADAPAPTAGAASDGEAAATATRKRRHVWPWILLVLLVLVGIAVGVFVGTTQKYKDRALPGVTVWGVSVQGKTQSEISDQVQKAFDDTTVTVSYNGDSADVTLADLGYTIDADSIAQQAMDAKRSDSFFSRYASSTKADISPEIGNPAEADPTGIGSTLGVASSPSTDATVVLNDDHSQFVTTAASQGSGLNASDAAKELIDAIKGGNATSPAPVSLQVEDIDPSVTDDIASSAADTLNALIASPVTIAGNGGDITTLGADALAACMRVEPDQDADLSSTETRNGYVVFDADKLQDYYDTQIKANYQPTEEDRNVIVNNNGDVLQANSEGHPGVTVADGGDRDVGTDGVKAFANGSGTVTIDATVTPMNTTQTKRHVVIDLSDKKLYAYENDQVIKTFNIADGAGIAADGSCTGDLCTPTGDFTIWWKLDSQDMKGTLTLSNGSTTSWNAPGVKYVNYFSHSGCAIHRINSTYAINDADVPTSGAESHGCVGLGWDVAEWFYNWCLYGTSVHIQQ</sequence>
<evidence type="ECO:0000256" key="7">
    <source>
        <dbReference type="SAM" id="MobiDB-lite"/>
    </source>
</evidence>
<protein>
    <submittedName>
        <fullName evidence="10">L,D-transpeptidase catalytic domain-containing protein</fullName>
    </submittedName>
</protein>
<gene>
    <name evidence="10" type="ORF">PSRA_1099</name>
</gene>
<keyword evidence="2" id="KW-0808">Transferase</keyword>
<dbReference type="PANTHER" id="PTHR30582:SF2">
    <property type="entry name" value="L,D-TRANSPEPTIDASE YCIB-RELATED"/>
    <property type="match status" value="1"/>
</dbReference>
<dbReference type="GO" id="GO:0016740">
    <property type="term" value="F:transferase activity"/>
    <property type="evidence" value="ECO:0007669"/>
    <property type="project" value="UniProtKB-KW"/>
</dbReference>
<comment type="caution">
    <text evidence="10">The sequence shown here is derived from an EMBL/GenBank/DDBJ whole genome shotgun (WGS) entry which is preliminary data.</text>
</comment>
<keyword evidence="8" id="KW-0812">Transmembrane</keyword>
<dbReference type="PANTHER" id="PTHR30582">
    <property type="entry name" value="L,D-TRANSPEPTIDASE"/>
    <property type="match status" value="1"/>
</dbReference>